<dbReference type="InterPro" id="IPR045008">
    <property type="entry name" value="ACX4-like"/>
</dbReference>
<dbReference type="GO" id="GO:0006635">
    <property type="term" value="P:fatty acid beta-oxidation"/>
    <property type="evidence" value="ECO:0007669"/>
    <property type="project" value="InterPro"/>
</dbReference>
<organism evidence="1 2">
    <name type="scientific">Kingdonia uniflora</name>
    <dbReference type="NCBI Taxonomy" id="39325"/>
    <lineage>
        <taxon>Eukaryota</taxon>
        <taxon>Viridiplantae</taxon>
        <taxon>Streptophyta</taxon>
        <taxon>Embryophyta</taxon>
        <taxon>Tracheophyta</taxon>
        <taxon>Spermatophyta</taxon>
        <taxon>Magnoliopsida</taxon>
        <taxon>Ranunculales</taxon>
        <taxon>Circaeasteraceae</taxon>
        <taxon>Kingdonia</taxon>
    </lineage>
</organism>
<dbReference type="EMBL" id="JACGCM010002614">
    <property type="protein sequence ID" value="KAF6138150.1"/>
    <property type="molecule type" value="Genomic_DNA"/>
</dbReference>
<dbReference type="GO" id="GO:0003995">
    <property type="term" value="F:acyl-CoA dehydrogenase activity"/>
    <property type="evidence" value="ECO:0007669"/>
    <property type="project" value="InterPro"/>
</dbReference>
<gene>
    <name evidence="1" type="ORF">GIB67_033564</name>
</gene>
<name>A0A7J7L6E0_9MAGN</name>
<sequence length="127" mass="14106">MEKDTAPIITEYCEKAEFPFHIPPNLDALHAVVAQLSQFVNLLEFKALTELDYGSDASSLKSTTTKVLSVRWWHCLGCCDGYGVAVRLFRDSGGMSAKCCRWSFELLARIDSVGALHQAAGEFYLPE</sequence>
<comment type="caution">
    <text evidence="1">The sequence shown here is derived from an EMBL/GenBank/DDBJ whole genome shotgun (WGS) entry which is preliminary data.</text>
</comment>
<evidence type="ECO:0000313" key="2">
    <source>
        <dbReference type="Proteomes" id="UP000541444"/>
    </source>
</evidence>
<reference evidence="1 2" key="1">
    <citation type="journal article" date="2020" name="IScience">
        <title>Genome Sequencing of the Endangered Kingdonia uniflora (Circaeasteraceae, Ranunculales) Reveals Potential Mechanisms of Evolutionary Specialization.</title>
        <authorList>
            <person name="Sun Y."/>
            <person name="Deng T."/>
            <person name="Zhang A."/>
            <person name="Moore M.J."/>
            <person name="Landis J.B."/>
            <person name="Lin N."/>
            <person name="Zhang H."/>
            <person name="Zhang X."/>
            <person name="Huang J."/>
            <person name="Zhang X."/>
            <person name="Sun H."/>
            <person name="Wang H."/>
        </authorList>
    </citation>
    <scope>NUCLEOTIDE SEQUENCE [LARGE SCALE GENOMIC DNA]</scope>
    <source>
        <strain evidence="1">TB1705</strain>
        <tissue evidence="1">Leaf</tissue>
    </source>
</reference>
<dbReference type="PANTHER" id="PTHR43188:SF1">
    <property type="entry name" value="ACYL-COA DEHYDROGENASE"/>
    <property type="match status" value="1"/>
</dbReference>
<dbReference type="PANTHER" id="PTHR43188">
    <property type="entry name" value="ACYL-COENZYME A OXIDASE"/>
    <property type="match status" value="1"/>
</dbReference>
<dbReference type="Proteomes" id="UP000541444">
    <property type="component" value="Unassembled WGS sequence"/>
</dbReference>
<dbReference type="AlphaFoldDB" id="A0A7J7L6E0"/>
<keyword evidence="2" id="KW-1185">Reference proteome</keyword>
<dbReference type="GO" id="GO:0005777">
    <property type="term" value="C:peroxisome"/>
    <property type="evidence" value="ECO:0007669"/>
    <property type="project" value="TreeGrafter"/>
</dbReference>
<protein>
    <submittedName>
        <fullName evidence="1">Uncharacterized protein</fullName>
    </submittedName>
</protein>
<evidence type="ECO:0000313" key="1">
    <source>
        <dbReference type="EMBL" id="KAF6138150.1"/>
    </source>
</evidence>
<accession>A0A7J7L6E0</accession>
<proteinExistence type="predicted"/>